<evidence type="ECO:0000256" key="5">
    <source>
        <dbReference type="PIRSR" id="PIRSR620019-2"/>
    </source>
</evidence>
<name>A0A4V1M5E7_9BACT</name>
<sequence length="211" mass="22313">MTSLPVIIIGVNSFALEVASIFQKNEVVIYGFLDDDPKKKDTQIGEIPVLGSTEDESYWSLIGKNCGVFVALENPTERKKMIETIIEDRQVKPVNAIHPSAIISDIKNLAYGVYVGAGAIIQPEAKLGDHCIVGAGVIVETGAIIEDFVQIGAGSVIGKECKLDTNCYIGIQSTIVGSIKIGKGATVGAGSVVIEHVAASKRVFGNPAKLM</sequence>
<dbReference type="Pfam" id="PF17836">
    <property type="entry name" value="PglD_N"/>
    <property type="match status" value="1"/>
</dbReference>
<dbReference type="CDD" id="cd03360">
    <property type="entry name" value="LbH_AT_putative"/>
    <property type="match status" value="1"/>
</dbReference>
<dbReference type="Gene3D" id="2.160.10.10">
    <property type="entry name" value="Hexapeptide repeat proteins"/>
    <property type="match status" value="2"/>
</dbReference>
<dbReference type="PROSITE" id="PS00101">
    <property type="entry name" value="HEXAPEP_TRANSFERASES"/>
    <property type="match status" value="1"/>
</dbReference>
<comment type="caution">
    <text evidence="7">The sequence shown here is derived from an EMBL/GenBank/DDBJ whole genome shotgun (WGS) entry which is preliminary data.</text>
</comment>
<dbReference type="Gene3D" id="3.40.50.20">
    <property type="match status" value="1"/>
</dbReference>
<reference evidence="7 8" key="1">
    <citation type="submission" date="2019-01" db="EMBL/GenBank/DDBJ databases">
        <title>Cytophagaceae bacterium strain CAR-16.</title>
        <authorList>
            <person name="Chen W.-M."/>
        </authorList>
    </citation>
    <scope>NUCLEOTIDE SEQUENCE [LARGE SCALE GENOMIC DNA]</scope>
    <source>
        <strain evidence="7 8">CAR-16</strain>
    </source>
</reference>
<feature type="binding site" evidence="5">
    <location>
        <position position="171"/>
    </location>
    <ligand>
        <name>acetyl-CoA</name>
        <dbReference type="ChEBI" id="CHEBI:57288"/>
    </ligand>
</feature>
<keyword evidence="2 7" id="KW-0808">Transferase</keyword>
<dbReference type="PANTHER" id="PTHR43300">
    <property type="entry name" value="ACETYLTRANSFERASE"/>
    <property type="match status" value="1"/>
</dbReference>
<evidence type="ECO:0000259" key="6">
    <source>
        <dbReference type="Pfam" id="PF17836"/>
    </source>
</evidence>
<organism evidence="7 8">
    <name type="scientific">Aquirufa rosea</name>
    <dbReference type="NCBI Taxonomy" id="2509241"/>
    <lineage>
        <taxon>Bacteria</taxon>
        <taxon>Pseudomonadati</taxon>
        <taxon>Bacteroidota</taxon>
        <taxon>Cytophagia</taxon>
        <taxon>Cytophagales</taxon>
        <taxon>Flectobacillaceae</taxon>
        <taxon>Aquirufa</taxon>
    </lineage>
</organism>
<dbReference type="AlphaFoldDB" id="A0A4V1M5E7"/>
<keyword evidence="3" id="KW-0677">Repeat</keyword>
<evidence type="ECO:0000256" key="3">
    <source>
        <dbReference type="ARBA" id="ARBA00022737"/>
    </source>
</evidence>
<keyword evidence="8" id="KW-1185">Reference proteome</keyword>
<dbReference type="EMBL" id="SDHY01000004">
    <property type="protein sequence ID" value="RXK48876.1"/>
    <property type="molecule type" value="Genomic_DNA"/>
</dbReference>
<dbReference type="NCBIfam" id="TIGR03570">
    <property type="entry name" value="NeuD_NnaD"/>
    <property type="match status" value="1"/>
</dbReference>
<dbReference type="InterPro" id="IPR011004">
    <property type="entry name" value="Trimer_LpxA-like_sf"/>
</dbReference>
<dbReference type="RefSeq" id="WP_129027201.1">
    <property type="nucleotide sequence ID" value="NZ_SDHY01000004.1"/>
</dbReference>
<gene>
    <name evidence="7" type="ORF">ESB04_07955</name>
</gene>
<dbReference type="Proteomes" id="UP000289455">
    <property type="component" value="Unassembled WGS sequence"/>
</dbReference>
<dbReference type="InterPro" id="IPR041561">
    <property type="entry name" value="PglD_N"/>
</dbReference>
<proteinExistence type="inferred from homology"/>
<accession>A0A4V1M5E7</accession>
<comment type="similarity">
    <text evidence="1">Belongs to the transferase hexapeptide repeat family.</text>
</comment>
<dbReference type="InterPro" id="IPR018357">
    <property type="entry name" value="Hexapep_transf_CS"/>
</dbReference>
<evidence type="ECO:0000256" key="1">
    <source>
        <dbReference type="ARBA" id="ARBA00007274"/>
    </source>
</evidence>
<keyword evidence="4" id="KW-0012">Acyltransferase</keyword>
<evidence type="ECO:0000256" key="4">
    <source>
        <dbReference type="ARBA" id="ARBA00023315"/>
    </source>
</evidence>
<dbReference type="Pfam" id="PF14602">
    <property type="entry name" value="Hexapep_2"/>
    <property type="match status" value="2"/>
</dbReference>
<dbReference type="SUPFAM" id="SSF51161">
    <property type="entry name" value="Trimeric LpxA-like enzymes"/>
    <property type="match status" value="1"/>
</dbReference>
<dbReference type="InterPro" id="IPR001451">
    <property type="entry name" value="Hexapep"/>
</dbReference>
<protein>
    <submittedName>
        <fullName evidence="7">Acetyltransferase</fullName>
    </submittedName>
</protein>
<feature type="domain" description="PglD N-terminal" evidence="6">
    <location>
        <begin position="6"/>
        <end position="84"/>
    </location>
</feature>
<dbReference type="OrthoDB" id="9794407at2"/>
<dbReference type="PANTHER" id="PTHR43300:SF7">
    <property type="entry name" value="UDP-N-ACETYLBACILLOSAMINE N-ACETYLTRANSFERASE"/>
    <property type="match status" value="1"/>
</dbReference>
<dbReference type="GO" id="GO:0016746">
    <property type="term" value="F:acyltransferase activity"/>
    <property type="evidence" value="ECO:0007669"/>
    <property type="project" value="UniProtKB-KW"/>
</dbReference>
<dbReference type="InterPro" id="IPR020019">
    <property type="entry name" value="AcTrfase_PglD-like"/>
</dbReference>
<evidence type="ECO:0000313" key="8">
    <source>
        <dbReference type="Proteomes" id="UP000289455"/>
    </source>
</evidence>
<dbReference type="InterPro" id="IPR050179">
    <property type="entry name" value="Trans_hexapeptide_repeat"/>
</dbReference>
<evidence type="ECO:0000313" key="7">
    <source>
        <dbReference type="EMBL" id="RXK48876.1"/>
    </source>
</evidence>
<evidence type="ECO:0000256" key="2">
    <source>
        <dbReference type="ARBA" id="ARBA00022679"/>
    </source>
</evidence>